<keyword evidence="3" id="KW-0808">Transferase</keyword>
<gene>
    <name evidence="3" type="ORF">Tco_1057839</name>
</gene>
<evidence type="ECO:0000259" key="2">
    <source>
        <dbReference type="Pfam" id="PF03732"/>
    </source>
</evidence>
<accession>A0ABQ5H8A7</accession>
<dbReference type="InterPro" id="IPR005162">
    <property type="entry name" value="Retrotrans_gag_dom"/>
</dbReference>
<reference evidence="3" key="2">
    <citation type="submission" date="2022-01" db="EMBL/GenBank/DDBJ databases">
        <authorList>
            <person name="Yamashiro T."/>
            <person name="Shiraishi A."/>
            <person name="Satake H."/>
            <person name="Nakayama K."/>
        </authorList>
    </citation>
    <scope>NUCLEOTIDE SEQUENCE</scope>
</reference>
<proteinExistence type="predicted"/>
<sequence>MLQRMTTGRQTAAPQGGRTGGWTGRGVIAHQLQDLLPTIIAQVGNHASNIHGDVSSANVSNVQNGCSYKDFMAFNLKDYDGKGGAIVYTHWIEKMESVHDMSGCGANQKVKYTVNSFISKALTWWNTQVQTRGREAAVGITWEDFKGLMRKEFCPNNELQKLESEFSCHAMVGAGHAAYTDRFHKLC</sequence>
<dbReference type="EMBL" id="BQNB010019268">
    <property type="protein sequence ID" value="GJT83497.1"/>
    <property type="molecule type" value="Genomic_DNA"/>
</dbReference>
<feature type="region of interest" description="Disordered" evidence="1">
    <location>
        <begin position="1"/>
        <end position="20"/>
    </location>
</feature>
<evidence type="ECO:0000313" key="4">
    <source>
        <dbReference type="Proteomes" id="UP001151760"/>
    </source>
</evidence>
<name>A0ABQ5H8A7_9ASTR</name>
<keyword evidence="3" id="KW-0695">RNA-directed DNA polymerase</keyword>
<evidence type="ECO:0000313" key="3">
    <source>
        <dbReference type="EMBL" id="GJT83497.1"/>
    </source>
</evidence>
<keyword evidence="3" id="KW-0548">Nucleotidyltransferase</keyword>
<feature type="compositionally biased region" description="Polar residues" evidence="1">
    <location>
        <begin position="1"/>
        <end position="13"/>
    </location>
</feature>
<dbReference type="Pfam" id="PF03732">
    <property type="entry name" value="Retrotrans_gag"/>
    <property type="match status" value="1"/>
</dbReference>
<organism evidence="3 4">
    <name type="scientific">Tanacetum coccineum</name>
    <dbReference type="NCBI Taxonomy" id="301880"/>
    <lineage>
        <taxon>Eukaryota</taxon>
        <taxon>Viridiplantae</taxon>
        <taxon>Streptophyta</taxon>
        <taxon>Embryophyta</taxon>
        <taxon>Tracheophyta</taxon>
        <taxon>Spermatophyta</taxon>
        <taxon>Magnoliopsida</taxon>
        <taxon>eudicotyledons</taxon>
        <taxon>Gunneridae</taxon>
        <taxon>Pentapetalae</taxon>
        <taxon>asterids</taxon>
        <taxon>campanulids</taxon>
        <taxon>Asterales</taxon>
        <taxon>Asteraceae</taxon>
        <taxon>Asteroideae</taxon>
        <taxon>Anthemideae</taxon>
        <taxon>Anthemidinae</taxon>
        <taxon>Tanacetum</taxon>
    </lineage>
</organism>
<dbReference type="Proteomes" id="UP001151760">
    <property type="component" value="Unassembled WGS sequence"/>
</dbReference>
<feature type="domain" description="Retrotransposon gag" evidence="2">
    <location>
        <begin position="112"/>
        <end position="186"/>
    </location>
</feature>
<dbReference type="GO" id="GO:0003964">
    <property type="term" value="F:RNA-directed DNA polymerase activity"/>
    <property type="evidence" value="ECO:0007669"/>
    <property type="project" value="UniProtKB-KW"/>
</dbReference>
<keyword evidence="4" id="KW-1185">Reference proteome</keyword>
<reference evidence="3" key="1">
    <citation type="journal article" date="2022" name="Int. J. Mol. Sci.">
        <title>Draft Genome of Tanacetum Coccineum: Genomic Comparison of Closely Related Tanacetum-Family Plants.</title>
        <authorList>
            <person name="Yamashiro T."/>
            <person name="Shiraishi A."/>
            <person name="Nakayama K."/>
            <person name="Satake H."/>
        </authorList>
    </citation>
    <scope>NUCLEOTIDE SEQUENCE</scope>
</reference>
<comment type="caution">
    <text evidence="3">The sequence shown here is derived from an EMBL/GenBank/DDBJ whole genome shotgun (WGS) entry which is preliminary data.</text>
</comment>
<protein>
    <submittedName>
        <fullName evidence="3">Reverse transcriptase domain-containing protein</fullName>
    </submittedName>
</protein>
<evidence type="ECO:0000256" key="1">
    <source>
        <dbReference type="SAM" id="MobiDB-lite"/>
    </source>
</evidence>